<accession>A0A9J7KWP2</accession>
<dbReference type="GeneID" id="118412298"/>
<evidence type="ECO:0000256" key="2">
    <source>
        <dbReference type="ARBA" id="ARBA00006003"/>
    </source>
</evidence>
<dbReference type="InterPro" id="IPR050943">
    <property type="entry name" value="Glycosyltr_29_Sialyltrsf"/>
</dbReference>
<keyword evidence="5 12" id="KW-0812">Transmembrane</keyword>
<proteinExistence type="inferred from homology"/>
<evidence type="ECO:0000256" key="3">
    <source>
        <dbReference type="ARBA" id="ARBA00022676"/>
    </source>
</evidence>
<dbReference type="PANTHER" id="PTHR11987">
    <property type="entry name" value="ALPHA-2,8-SIALYLTRANSFERASE"/>
    <property type="match status" value="1"/>
</dbReference>
<dbReference type="CDD" id="cd23963">
    <property type="entry name" value="GT29_ST8SIA"/>
    <property type="match status" value="1"/>
</dbReference>
<keyword evidence="3" id="KW-0328">Glycosyltransferase</keyword>
<evidence type="ECO:0000256" key="11">
    <source>
        <dbReference type="SAM" id="MobiDB-lite"/>
    </source>
</evidence>
<dbReference type="GO" id="GO:0003828">
    <property type="term" value="F:alpha-N-acetylneuraminate alpha-2,8-sialyltransferase activity"/>
    <property type="evidence" value="ECO:0000318"/>
    <property type="project" value="GO_Central"/>
</dbReference>
<dbReference type="Proteomes" id="UP000001554">
    <property type="component" value="Chromosome 3"/>
</dbReference>
<dbReference type="GO" id="GO:0000139">
    <property type="term" value="C:Golgi membrane"/>
    <property type="evidence" value="ECO:0007669"/>
    <property type="project" value="UniProtKB-SubCell"/>
</dbReference>
<dbReference type="OMA" id="GEPYTEC"/>
<evidence type="ECO:0000256" key="4">
    <source>
        <dbReference type="ARBA" id="ARBA00022679"/>
    </source>
</evidence>
<keyword evidence="10" id="KW-0325">Glycoprotein</keyword>
<comment type="subcellular location">
    <subcellularLocation>
        <location evidence="1">Golgi apparatus membrane</location>
        <topology evidence="1">Single-pass type II membrane protein</topology>
    </subcellularLocation>
</comment>
<evidence type="ECO:0000256" key="5">
    <source>
        <dbReference type="ARBA" id="ARBA00022692"/>
    </source>
</evidence>
<evidence type="ECO:0000256" key="7">
    <source>
        <dbReference type="ARBA" id="ARBA00022989"/>
    </source>
</evidence>
<reference evidence="13" key="1">
    <citation type="journal article" date="2020" name="Nat. Ecol. Evol.">
        <title>Deeply conserved synteny resolves early events in vertebrate evolution.</title>
        <authorList>
            <person name="Simakov O."/>
            <person name="Marletaz F."/>
            <person name="Yue J.X."/>
            <person name="O'Connell B."/>
            <person name="Jenkins J."/>
            <person name="Brandt A."/>
            <person name="Calef R."/>
            <person name="Tung C.H."/>
            <person name="Huang T.K."/>
            <person name="Schmutz J."/>
            <person name="Satoh N."/>
            <person name="Yu J.K."/>
            <person name="Putnam N.H."/>
            <person name="Green R.E."/>
            <person name="Rokhsar D.S."/>
        </authorList>
    </citation>
    <scope>NUCLEOTIDE SEQUENCE [LARGE SCALE GENOMIC DNA]</scope>
    <source>
        <strain evidence="13">S238N-H82</strain>
    </source>
</reference>
<evidence type="ECO:0000256" key="12">
    <source>
        <dbReference type="SAM" id="Phobius"/>
    </source>
</evidence>
<evidence type="ECO:0000313" key="14">
    <source>
        <dbReference type="RefSeq" id="XP_035670979.1"/>
    </source>
</evidence>
<feature type="transmembrane region" description="Helical" evidence="12">
    <location>
        <begin position="24"/>
        <end position="50"/>
    </location>
</feature>
<gene>
    <name evidence="14" type="primary">LOC118412298</name>
</gene>
<dbReference type="OrthoDB" id="9990350at2759"/>
<dbReference type="Gene3D" id="3.90.1480.20">
    <property type="entry name" value="Glycosyl transferase family 29"/>
    <property type="match status" value="1"/>
</dbReference>
<keyword evidence="9 12" id="KW-0472">Membrane</keyword>
<evidence type="ECO:0000256" key="9">
    <source>
        <dbReference type="ARBA" id="ARBA00023136"/>
    </source>
</evidence>
<comment type="similarity">
    <text evidence="2">Belongs to the glycosyltransferase 29 family.</text>
</comment>
<sequence length="398" mass="46027">MKTLSRLLLFPVLRMAEFDLPRSWFLIVATWLLMMTGSYWLGVYTVNYGLDDRRVRNARSLSLLQQVQGGPIKQSAADSPQRQQRMKVVPSPDGPWHGDNDWRNKHFKTADDIRKYINTVFKLDRDIVSFSNFDQDTEKCHKHGKPYTDCRGETPVVRQKSCAIVGSSGIILNSSCGREIDQHDFVLRFNFAPLEEFKDDVGTKVDLVVLGTYKLHIYSNSFAPDAEDKKKKEALSVKVQGKDEILTRLRQFNNTIIFYPKPLYELEMGVPTGPNLRLQQLMEILEEHQLRATMAYNLVTLKDLTVEMLQKLYPDAEAPSVGVIAYLIALTFCDQLDLYGFYPLDYDPWNRTVLFHYHDDPLPGHGLFPKPHHYNTEYEFMRELDAKGVFTYHIDKCT</sequence>
<keyword evidence="6" id="KW-0735">Signal-anchor</keyword>
<evidence type="ECO:0000256" key="6">
    <source>
        <dbReference type="ARBA" id="ARBA00022968"/>
    </source>
</evidence>
<dbReference type="AlphaFoldDB" id="A0A9J7KWP2"/>
<keyword evidence="4" id="KW-0808">Transferase</keyword>
<dbReference type="InterPro" id="IPR001675">
    <property type="entry name" value="Glyco_trans_29"/>
</dbReference>
<dbReference type="RefSeq" id="XP_035670979.1">
    <property type="nucleotide sequence ID" value="XM_035815086.1"/>
</dbReference>
<dbReference type="InterPro" id="IPR038578">
    <property type="entry name" value="GT29-like_sf"/>
</dbReference>
<dbReference type="GO" id="GO:0006491">
    <property type="term" value="P:N-glycan processing"/>
    <property type="evidence" value="ECO:0000318"/>
    <property type="project" value="GO_Central"/>
</dbReference>
<dbReference type="Pfam" id="PF00777">
    <property type="entry name" value="Glyco_transf_29"/>
    <property type="match status" value="1"/>
</dbReference>
<dbReference type="KEGG" id="bfo:118412298"/>
<dbReference type="PANTHER" id="PTHR11987:SF53">
    <property type="entry name" value="ALPHA-2,8-SIALYLTRANSFERASE 8F-LIKE"/>
    <property type="match status" value="1"/>
</dbReference>
<name>A0A9J7KWP2_BRAFL</name>
<evidence type="ECO:0000256" key="8">
    <source>
        <dbReference type="ARBA" id="ARBA00023034"/>
    </source>
</evidence>
<organism evidence="13 14">
    <name type="scientific">Branchiostoma floridae</name>
    <name type="common">Florida lancelet</name>
    <name type="synonym">Amphioxus</name>
    <dbReference type="NCBI Taxonomy" id="7739"/>
    <lineage>
        <taxon>Eukaryota</taxon>
        <taxon>Metazoa</taxon>
        <taxon>Chordata</taxon>
        <taxon>Cephalochordata</taxon>
        <taxon>Leptocardii</taxon>
        <taxon>Amphioxiformes</taxon>
        <taxon>Branchiostomatidae</taxon>
        <taxon>Branchiostoma</taxon>
    </lineage>
</organism>
<reference evidence="14" key="2">
    <citation type="submission" date="2025-08" db="UniProtKB">
        <authorList>
            <consortium name="RefSeq"/>
        </authorList>
    </citation>
    <scope>IDENTIFICATION</scope>
    <source>
        <strain evidence="14">S238N-H82</strain>
        <tissue evidence="14">Testes</tissue>
    </source>
</reference>
<dbReference type="GO" id="GO:0009311">
    <property type="term" value="P:oligosaccharide metabolic process"/>
    <property type="evidence" value="ECO:0000318"/>
    <property type="project" value="GO_Central"/>
</dbReference>
<keyword evidence="7 12" id="KW-1133">Transmembrane helix</keyword>
<evidence type="ECO:0000313" key="13">
    <source>
        <dbReference type="Proteomes" id="UP000001554"/>
    </source>
</evidence>
<keyword evidence="13" id="KW-1185">Reference proteome</keyword>
<evidence type="ECO:0000256" key="10">
    <source>
        <dbReference type="ARBA" id="ARBA00023180"/>
    </source>
</evidence>
<protein>
    <submittedName>
        <fullName evidence="14">CMP-N-acetylneuraminate-poly-alpha-2, 8-sialyltransferase-like isoform X1</fullName>
    </submittedName>
</protein>
<keyword evidence="8" id="KW-0333">Golgi apparatus</keyword>
<evidence type="ECO:0000256" key="1">
    <source>
        <dbReference type="ARBA" id="ARBA00004323"/>
    </source>
</evidence>
<feature type="region of interest" description="Disordered" evidence="11">
    <location>
        <begin position="70"/>
        <end position="95"/>
    </location>
</feature>